<keyword evidence="3" id="KW-1185">Reference proteome</keyword>
<organism evidence="2 3">
    <name type="scientific">Vespula squamosa</name>
    <name type="common">Southern yellow jacket</name>
    <name type="synonym">Wasp</name>
    <dbReference type="NCBI Taxonomy" id="30214"/>
    <lineage>
        <taxon>Eukaryota</taxon>
        <taxon>Metazoa</taxon>
        <taxon>Ecdysozoa</taxon>
        <taxon>Arthropoda</taxon>
        <taxon>Hexapoda</taxon>
        <taxon>Insecta</taxon>
        <taxon>Pterygota</taxon>
        <taxon>Neoptera</taxon>
        <taxon>Endopterygota</taxon>
        <taxon>Hymenoptera</taxon>
        <taxon>Apocrita</taxon>
        <taxon>Aculeata</taxon>
        <taxon>Vespoidea</taxon>
        <taxon>Vespidae</taxon>
        <taxon>Vespinae</taxon>
        <taxon>Vespula</taxon>
    </lineage>
</organism>
<gene>
    <name evidence="2" type="ORF">V1478_004481</name>
</gene>
<proteinExistence type="predicted"/>
<evidence type="ECO:0000256" key="1">
    <source>
        <dbReference type="SAM" id="MobiDB-lite"/>
    </source>
</evidence>
<reference evidence="2 3" key="1">
    <citation type="journal article" date="2024" name="Ann. Entomol. Soc. Am.">
        <title>Genomic analyses of the southern and eastern yellowjacket wasps (Hymenoptera: Vespidae) reveal evolutionary signatures of social life.</title>
        <authorList>
            <person name="Catto M.A."/>
            <person name="Caine P.B."/>
            <person name="Orr S.E."/>
            <person name="Hunt B.G."/>
            <person name="Goodisman M.A.D."/>
        </authorList>
    </citation>
    <scope>NUCLEOTIDE SEQUENCE [LARGE SCALE GENOMIC DNA]</scope>
    <source>
        <strain evidence="2">233</strain>
        <tissue evidence="2">Head and thorax</tissue>
    </source>
</reference>
<protein>
    <submittedName>
        <fullName evidence="2">Uncharacterized protein</fullName>
    </submittedName>
</protein>
<dbReference type="EMBL" id="JAUDFV010000102">
    <property type="protein sequence ID" value="KAL2731793.1"/>
    <property type="molecule type" value="Genomic_DNA"/>
</dbReference>
<sequence length="62" mass="7241">MLWESSQQKPKIKRIDPSSSSFHRFHQSRGGFYRLTDPRNPRYHEIGGLTLRCAVQWHGTGT</sequence>
<accession>A0ABD2BH75</accession>
<name>A0ABD2BH75_VESSQ</name>
<feature type="region of interest" description="Disordered" evidence="1">
    <location>
        <begin position="1"/>
        <end position="24"/>
    </location>
</feature>
<evidence type="ECO:0000313" key="2">
    <source>
        <dbReference type="EMBL" id="KAL2731793.1"/>
    </source>
</evidence>
<evidence type="ECO:0000313" key="3">
    <source>
        <dbReference type="Proteomes" id="UP001607302"/>
    </source>
</evidence>
<dbReference type="Proteomes" id="UP001607302">
    <property type="component" value="Unassembled WGS sequence"/>
</dbReference>
<dbReference type="AlphaFoldDB" id="A0ABD2BH75"/>
<comment type="caution">
    <text evidence="2">The sequence shown here is derived from an EMBL/GenBank/DDBJ whole genome shotgun (WGS) entry which is preliminary data.</text>
</comment>